<evidence type="ECO:0000259" key="1">
    <source>
        <dbReference type="Pfam" id="PF11706"/>
    </source>
</evidence>
<reference evidence="3" key="1">
    <citation type="journal article" date="2019" name="Int. J. Syst. Evol. Microbiol.">
        <title>The Global Catalogue of Microorganisms (GCM) 10K type strain sequencing project: providing services to taxonomists for standard genome sequencing and annotation.</title>
        <authorList>
            <consortium name="The Broad Institute Genomics Platform"/>
            <consortium name="The Broad Institute Genome Sequencing Center for Infectious Disease"/>
            <person name="Wu L."/>
            <person name="Ma J."/>
        </authorList>
    </citation>
    <scope>NUCLEOTIDE SEQUENCE [LARGE SCALE GENOMIC DNA]</scope>
    <source>
        <strain evidence="3">CGMCC 4.7139</strain>
    </source>
</reference>
<dbReference type="SUPFAM" id="SSF160904">
    <property type="entry name" value="Jann2411-like"/>
    <property type="match status" value="1"/>
</dbReference>
<name>A0ABV9G8Y5_9ACTN</name>
<sequence>MEHGFPAGRPALDFAGTLRVRRGPSPREMLHSPESLTSWFRECGITESDIVCEPFDVREAVALREAIYQLVFAKLAGESYDREALSLVNDAARRPAPVPQLTADGRRIEATVQQALSYVARDAIAVLSGPEVPLLKECANPDCTQIYIDHSRGARREWCKMDPCGNRIKAAAYRARKRASEQTAISASSRP</sequence>
<dbReference type="InterPro" id="IPR023286">
    <property type="entry name" value="ABATE_dom_sf"/>
</dbReference>
<dbReference type="PANTHER" id="PTHR35525:SF3">
    <property type="entry name" value="BLL6575 PROTEIN"/>
    <property type="match status" value="1"/>
</dbReference>
<comment type="caution">
    <text evidence="2">The sequence shown here is derived from an EMBL/GenBank/DDBJ whole genome shotgun (WGS) entry which is preliminary data.</text>
</comment>
<evidence type="ECO:0000313" key="3">
    <source>
        <dbReference type="Proteomes" id="UP001595993"/>
    </source>
</evidence>
<evidence type="ECO:0000313" key="2">
    <source>
        <dbReference type="EMBL" id="MFC4609069.1"/>
    </source>
</evidence>
<dbReference type="PANTHER" id="PTHR35525">
    <property type="entry name" value="BLL6575 PROTEIN"/>
    <property type="match status" value="1"/>
</dbReference>
<dbReference type="EMBL" id="JBHSFE010000011">
    <property type="protein sequence ID" value="MFC4609069.1"/>
    <property type="molecule type" value="Genomic_DNA"/>
</dbReference>
<gene>
    <name evidence="2" type="ORF">ACFO9E_14775</name>
</gene>
<organism evidence="2 3">
    <name type="scientific">Streptomyces maoxianensis</name>
    <dbReference type="NCBI Taxonomy" id="1459942"/>
    <lineage>
        <taxon>Bacteria</taxon>
        <taxon>Bacillati</taxon>
        <taxon>Actinomycetota</taxon>
        <taxon>Actinomycetes</taxon>
        <taxon>Kitasatosporales</taxon>
        <taxon>Streptomycetaceae</taxon>
        <taxon>Streptomyces</taxon>
    </lineage>
</organism>
<proteinExistence type="predicted"/>
<dbReference type="RefSeq" id="WP_381195364.1">
    <property type="nucleotide sequence ID" value="NZ_JBHSFE010000011.1"/>
</dbReference>
<dbReference type="InterPro" id="IPR010852">
    <property type="entry name" value="ABATE"/>
</dbReference>
<accession>A0ABV9G8Y5</accession>
<dbReference type="InterPro" id="IPR021005">
    <property type="entry name" value="Znf_CGNR"/>
</dbReference>
<protein>
    <submittedName>
        <fullName evidence="2">CGNR zinc finger domain-containing protein</fullName>
    </submittedName>
</protein>
<dbReference type="Pfam" id="PF07336">
    <property type="entry name" value="ABATE"/>
    <property type="match status" value="1"/>
</dbReference>
<dbReference type="Pfam" id="PF11706">
    <property type="entry name" value="zf-CGNR"/>
    <property type="match status" value="1"/>
</dbReference>
<feature type="domain" description="Zinc finger CGNR" evidence="1">
    <location>
        <begin position="135"/>
        <end position="177"/>
    </location>
</feature>
<keyword evidence="3" id="KW-1185">Reference proteome</keyword>
<dbReference type="Gene3D" id="1.10.3300.10">
    <property type="entry name" value="Jann2411-like domain"/>
    <property type="match status" value="1"/>
</dbReference>
<dbReference type="Proteomes" id="UP001595993">
    <property type="component" value="Unassembled WGS sequence"/>
</dbReference>